<sequence>MKNHKFLWIYLLALVIGVTSCEGDLTEEEQEQGQTSCPELSFKQDGKTLIADFEGIENLETYEWYVDDQLVETETTSNDNQRDNTLDLKDYNPGTYKVCIKTETPDCPNGTEFCKEITISETEGESCPTLKYTREGDNLIADFEGIDTIKFYAWQITGGPLGNETIIENEGADFEGDDKYSLANLQSGTYTICLISESPTCTQAEPFCKEIEVRNNTNPLCPKLSFITEGSLLFANFPGINSLDSYEWRVDGQVVETESLQNQDRDNSLDLSSYQPGTYSVCLFAETPDCPNGIEYCADVIIPEPVQVDCSVFDVIYASFGTNEYVGVKVTSLGIDRNSVVWKINGNQVNHTSFTGNILILKDHLTQAGRYEICYKGETSSCGTVEKCINIDFQNL</sequence>
<proteinExistence type="predicted"/>
<dbReference type="RefSeq" id="WP_140594439.1">
    <property type="nucleotide sequence ID" value="NZ_VFWZ01000004.1"/>
</dbReference>
<reference evidence="1 2" key="1">
    <citation type="submission" date="2019-06" db="EMBL/GenBank/DDBJ databases">
        <authorList>
            <person name="Meng X."/>
        </authorList>
    </citation>
    <scope>NUCLEOTIDE SEQUENCE [LARGE SCALE GENOMIC DNA]</scope>
    <source>
        <strain evidence="1 2">M625</strain>
    </source>
</reference>
<evidence type="ECO:0000313" key="2">
    <source>
        <dbReference type="Proteomes" id="UP000315540"/>
    </source>
</evidence>
<protein>
    <submittedName>
        <fullName evidence="1">Uncharacterized protein</fullName>
    </submittedName>
</protein>
<dbReference type="PROSITE" id="PS51257">
    <property type="entry name" value="PROKAR_LIPOPROTEIN"/>
    <property type="match status" value="1"/>
</dbReference>
<dbReference type="Proteomes" id="UP000315540">
    <property type="component" value="Unassembled WGS sequence"/>
</dbReference>
<name>A0A504J2Y4_9FLAO</name>
<comment type="caution">
    <text evidence="1">The sequence shown here is derived from an EMBL/GenBank/DDBJ whole genome shotgun (WGS) entry which is preliminary data.</text>
</comment>
<keyword evidence="2" id="KW-1185">Reference proteome</keyword>
<organism evidence="1 2">
    <name type="scientific">Aquimarina algicola</name>
    <dbReference type="NCBI Taxonomy" id="2589995"/>
    <lineage>
        <taxon>Bacteria</taxon>
        <taxon>Pseudomonadati</taxon>
        <taxon>Bacteroidota</taxon>
        <taxon>Flavobacteriia</taxon>
        <taxon>Flavobacteriales</taxon>
        <taxon>Flavobacteriaceae</taxon>
        <taxon>Aquimarina</taxon>
    </lineage>
</organism>
<dbReference type="AlphaFoldDB" id="A0A504J2Y4"/>
<gene>
    <name evidence="1" type="ORF">FHK87_14850</name>
</gene>
<dbReference type="EMBL" id="VFWZ01000004">
    <property type="protein sequence ID" value="TPN85296.1"/>
    <property type="molecule type" value="Genomic_DNA"/>
</dbReference>
<dbReference type="OrthoDB" id="1199198at2"/>
<evidence type="ECO:0000313" key="1">
    <source>
        <dbReference type="EMBL" id="TPN85296.1"/>
    </source>
</evidence>
<accession>A0A504J2Y4</accession>